<dbReference type="Proteomes" id="UP001233999">
    <property type="component" value="Unassembled WGS sequence"/>
</dbReference>
<accession>A0AAD8AHG1</accession>
<feature type="non-terminal residue" evidence="1">
    <location>
        <position position="58"/>
    </location>
</feature>
<protein>
    <submittedName>
        <fullName evidence="1">Uncharacterized protein</fullName>
    </submittedName>
</protein>
<dbReference type="AlphaFoldDB" id="A0AAD8AHG1"/>
<gene>
    <name evidence="1" type="ORF">L9F63_010280</name>
</gene>
<sequence length="58" mass="6525">IIIHIAGMGFGRLSSRAGNPLQGVSYTLLAVQKIKIKILRIKDKKMINITSVWELLNY</sequence>
<dbReference type="EMBL" id="JASPKZ010000826">
    <property type="protein sequence ID" value="KAJ9599238.1"/>
    <property type="molecule type" value="Genomic_DNA"/>
</dbReference>
<feature type="non-terminal residue" evidence="1">
    <location>
        <position position="1"/>
    </location>
</feature>
<proteinExistence type="predicted"/>
<evidence type="ECO:0000313" key="1">
    <source>
        <dbReference type="EMBL" id="KAJ9599238.1"/>
    </source>
</evidence>
<keyword evidence="2" id="KW-1185">Reference proteome</keyword>
<evidence type="ECO:0000313" key="2">
    <source>
        <dbReference type="Proteomes" id="UP001233999"/>
    </source>
</evidence>
<organism evidence="1 2">
    <name type="scientific">Diploptera punctata</name>
    <name type="common">Pacific beetle cockroach</name>
    <dbReference type="NCBI Taxonomy" id="6984"/>
    <lineage>
        <taxon>Eukaryota</taxon>
        <taxon>Metazoa</taxon>
        <taxon>Ecdysozoa</taxon>
        <taxon>Arthropoda</taxon>
        <taxon>Hexapoda</taxon>
        <taxon>Insecta</taxon>
        <taxon>Pterygota</taxon>
        <taxon>Neoptera</taxon>
        <taxon>Polyneoptera</taxon>
        <taxon>Dictyoptera</taxon>
        <taxon>Blattodea</taxon>
        <taxon>Blaberoidea</taxon>
        <taxon>Blaberidae</taxon>
        <taxon>Diplopterinae</taxon>
        <taxon>Diploptera</taxon>
    </lineage>
</organism>
<reference evidence="1" key="2">
    <citation type="submission" date="2023-05" db="EMBL/GenBank/DDBJ databases">
        <authorList>
            <person name="Fouks B."/>
        </authorList>
    </citation>
    <scope>NUCLEOTIDE SEQUENCE</scope>
    <source>
        <strain evidence="1">Stay&amp;Tobe</strain>
        <tissue evidence="1">Testes</tissue>
    </source>
</reference>
<comment type="caution">
    <text evidence="1">The sequence shown here is derived from an EMBL/GenBank/DDBJ whole genome shotgun (WGS) entry which is preliminary data.</text>
</comment>
<name>A0AAD8AHG1_DIPPU</name>
<reference evidence="1" key="1">
    <citation type="journal article" date="2023" name="IScience">
        <title>Live-bearing cockroach genome reveals convergent evolutionary mechanisms linked to viviparity in insects and beyond.</title>
        <authorList>
            <person name="Fouks B."/>
            <person name="Harrison M.C."/>
            <person name="Mikhailova A.A."/>
            <person name="Marchal E."/>
            <person name="English S."/>
            <person name="Carruthers M."/>
            <person name="Jennings E.C."/>
            <person name="Chiamaka E.L."/>
            <person name="Frigard R.A."/>
            <person name="Pippel M."/>
            <person name="Attardo G.M."/>
            <person name="Benoit J.B."/>
            <person name="Bornberg-Bauer E."/>
            <person name="Tobe S.S."/>
        </authorList>
    </citation>
    <scope>NUCLEOTIDE SEQUENCE</scope>
    <source>
        <strain evidence="1">Stay&amp;Tobe</strain>
    </source>
</reference>